<feature type="domain" description="Cyclin-like" evidence="3">
    <location>
        <begin position="51"/>
        <end position="158"/>
    </location>
</feature>
<dbReference type="InterPro" id="IPR043198">
    <property type="entry name" value="Cyclin/Ssn8"/>
</dbReference>
<dbReference type="Proteomes" id="UP001050691">
    <property type="component" value="Unassembled WGS sequence"/>
</dbReference>
<gene>
    <name evidence="4" type="ORF">Clacol_009827</name>
</gene>
<dbReference type="SUPFAM" id="SSF47954">
    <property type="entry name" value="Cyclin-like"/>
    <property type="match status" value="2"/>
</dbReference>
<dbReference type="GO" id="GO:0016538">
    <property type="term" value="F:cyclin-dependent protein serine/threonine kinase regulator activity"/>
    <property type="evidence" value="ECO:0007669"/>
    <property type="project" value="InterPro"/>
</dbReference>
<keyword evidence="5" id="KW-1185">Reference proteome</keyword>
<dbReference type="AlphaFoldDB" id="A0AAV5AS19"/>
<reference evidence="4" key="1">
    <citation type="submission" date="2021-10" db="EMBL/GenBank/DDBJ databases">
        <title>De novo Genome Assembly of Clathrus columnatus (Basidiomycota, Fungi) Using Illumina and Nanopore Sequence Data.</title>
        <authorList>
            <person name="Ogiso-Tanaka E."/>
            <person name="Itagaki H."/>
            <person name="Hosoya T."/>
            <person name="Hosaka K."/>
        </authorList>
    </citation>
    <scope>NUCLEOTIDE SEQUENCE</scope>
    <source>
        <strain evidence="4">MO-923</strain>
    </source>
</reference>
<dbReference type="EMBL" id="BPWL01000011">
    <property type="protein sequence ID" value="GJJ15549.1"/>
    <property type="molecule type" value="Genomic_DNA"/>
</dbReference>
<dbReference type="SMART" id="SM00385">
    <property type="entry name" value="CYCLIN"/>
    <property type="match status" value="2"/>
</dbReference>
<name>A0AAV5AS19_9AGAM</name>
<comment type="similarity">
    <text evidence="1">Belongs to the cyclin family.</text>
</comment>
<proteinExistence type="inferred from homology"/>
<feature type="compositionally biased region" description="Low complexity" evidence="2">
    <location>
        <begin position="280"/>
        <end position="296"/>
    </location>
</feature>
<accession>A0AAV5AS19</accession>
<feature type="domain" description="Cyclin-like" evidence="3">
    <location>
        <begin position="171"/>
        <end position="272"/>
    </location>
</feature>
<feature type="region of interest" description="Disordered" evidence="2">
    <location>
        <begin position="280"/>
        <end position="327"/>
    </location>
</feature>
<dbReference type="InterPro" id="IPR036915">
    <property type="entry name" value="Cyclin-like_sf"/>
</dbReference>
<evidence type="ECO:0000259" key="3">
    <source>
        <dbReference type="SMART" id="SM00385"/>
    </source>
</evidence>
<protein>
    <recommendedName>
        <fullName evidence="3">Cyclin-like domain-containing protein</fullName>
    </recommendedName>
</protein>
<dbReference type="InterPro" id="IPR013763">
    <property type="entry name" value="Cyclin-like_dom"/>
</dbReference>
<evidence type="ECO:0000256" key="1">
    <source>
        <dbReference type="RuleBase" id="RU000383"/>
    </source>
</evidence>
<evidence type="ECO:0000256" key="2">
    <source>
        <dbReference type="SAM" id="MobiDB-lite"/>
    </source>
</evidence>
<evidence type="ECO:0000313" key="5">
    <source>
        <dbReference type="Proteomes" id="UP001050691"/>
    </source>
</evidence>
<dbReference type="GO" id="GO:0006357">
    <property type="term" value="P:regulation of transcription by RNA polymerase II"/>
    <property type="evidence" value="ECO:0007669"/>
    <property type="project" value="InterPro"/>
</dbReference>
<dbReference type="CDD" id="cd20546">
    <property type="entry name" value="CYCLIN_SpCG1C_ScCTK2-like_rpt2"/>
    <property type="match status" value="1"/>
</dbReference>
<evidence type="ECO:0000313" key="4">
    <source>
        <dbReference type="EMBL" id="GJJ15549.1"/>
    </source>
</evidence>
<keyword evidence="1" id="KW-0195">Cyclin</keyword>
<dbReference type="Pfam" id="PF00134">
    <property type="entry name" value="Cyclin_N"/>
    <property type="match status" value="1"/>
</dbReference>
<organism evidence="4 5">
    <name type="scientific">Clathrus columnatus</name>
    <dbReference type="NCBI Taxonomy" id="1419009"/>
    <lineage>
        <taxon>Eukaryota</taxon>
        <taxon>Fungi</taxon>
        <taxon>Dikarya</taxon>
        <taxon>Basidiomycota</taxon>
        <taxon>Agaricomycotina</taxon>
        <taxon>Agaricomycetes</taxon>
        <taxon>Phallomycetidae</taxon>
        <taxon>Phallales</taxon>
        <taxon>Clathraceae</taxon>
        <taxon>Clathrus</taxon>
    </lineage>
</organism>
<sequence>MDVDSSTPTPKIFTRYYHPYFSSVEVEGLSTKQRGKLSTSQEEKQRQQACAFIEAVGARIGFPRKTIATGQNLYHRFHLFFSRKDFNPYDVALASLYASTKMNDTLKKPQDLLMVSYIVRYPDLAAKSKAVGGEVAMNPEKVEQDRVRLLGIERYILETICFNFNTRIPFPYVIKIAKAIGASKLIANLAWRLATDSSRTLVHLQYPPHCIALSCLYLAGLLLSFEASGSLDASPEKNPSQIADYLGTTGPWENQFQCLLEDIQEISHIIMDLLLHESTSTSSTHTSPSTPQSPSPYAHNFGHASHPYHHQQQQQPLLPPPSIPYHPDQLTRLKIQMRERDVPRERKRNMDISLEGIKLGTKSGGGLQDTIWVAEAEGLGTNVGTARFLFGPMGSIQAAPD</sequence>
<dbReference type="InterPro" id="IPR006671">
    <property type="entry name" value="Cyclin_N"/>
</dbReference>
<comment type="caution">
    <text evidence="4">The sequence shown here is derived from an EMBL/GenBank/DDBJ whole genome shotgun (WGS) entry which is preliminary data.</text>
</comment>
<dbReference type="Gene3D" id="1.10.472.10">
    <property type="entry name" value="Cyclin-like"/>
    <property type="match status" value="2"/>
</dbReference>
<dbReference type="PANTHER" id="PTHR10026">
    <property type="entry name" value="CYCLIN"/>
    <property type="match status" value="1"/>
</dbReference>